<evidence type="ECO:0000313" key="3">
    <source>
        <dbReference type="Proteomes" id="UP000093898"/>
    </source>
</evidence>
<reference evidence="2 3" key="1">
    <citation type="submission" date="2016-06" db="EMBL/GenBank/DDBJ databases">
        <authorList>
            <person name="Kjaerup R.B."/>
            <person name="Dalgaard T.S."/>
            <person name="Juul-Madsen H.R."/>
        </authorList>
    </citation>
    <scope>NUCLEOTIDE SEQUENCE [LARGE SCALE GENOMIC DNA]</scope>
    <source>
        <strain evidence="2 3">1127319.6</strain>
    </source>
</reference>
<gene>
    <name evidence="2" type="ORF">A5630_10135</name>
</gene>
<feature type="compositionally biased region" description="Low complexity" evidence="1">
    <location>
        <begin position="14"/>
        <end position="23"/>
    </location>
</feature>
<sequence>MSKPDQQRSGMPEAVSTTKTTVKSAAIKKAAARATAASTKLEDRAVPAGHVRSIGVKTLLAQRQARKLMP</sequence>
<evidence type="ECO:0000313" key="2">
    <source>
        <dbReference type="EMBL" id="OBJ35001.1"/>
    </source>
</evidence>
<evidence type="ECO:0000256" key="1">
    <source>
        <dbReference type="SAM" id="MobiDB-lite"/>
    </source>
</evidence>
<dbReference type="Proteomes" id="UP000093898">
    <property type="component" value="Unassembled WGS sequence"/>
</dbReference>
<protein>
    <submittedName>
        <fullName evidence="2">Uncharacterized protein</fullName>
    </submittedName>
</protein>
<name>A0A1A3GHV3_MYCMU</name>
<feature type="region of interest" description="Disordered" evidence="1">
    <location>
        <begin position="1"/>
        <end position="23"/>
    </location>
</feature>
<dbReference type="RefSeq" id="WP_064986740.1">
    <property type="nucleotide sequence ID" value="NZ_LZLC01000275.1"/>
</dbReference>
<comment type="caution">
    <text evidence="2">The sequence shown here is derived from an EMBL/GenBank/DDBJ whole genome shotgun (WGS) entry which is preliminary data.</text>
</comment>
<proteinExistence type="predicted"/>
<dbReference type="EMBL" id="LZLC01000275">
    <property type="protein sequence ID" value="OBJ35001.1"/>
    <property type="molecule type" value="Genomic_DNA"/>
</dbReference>
<organism evidence="2 3">
    <name type="scientific">Mycolicibacterium mucogenicum</name>
    <name type="common">Mycobacterium mucogenicum</name>
    <dbReference type="NCBI Taxonomy" id="56689"/>
    <lineage>
        <taxon>Bacteria</taxon>
        <taxon>Bacillati</taxon>
        <taxon>Actinomycetota</taxon>
        <taxon>Actinomycetes</taxon>
        <taxon>Mycobacteriales</taxon>
        <taxon>Mycobacteriaceae</taxon>
        <taxon>Mycolicibacterium</taxon>
    </lineage>
</organism>
<dbReference type="AlphaFoldDB" id="A0A1A3GHV3"/>
<accession>A0A1A3GHV3</accession>